<keyword evidence="2" id="KW-0479">Metal-binding</keyword>
<dbReference type="Pfam" id="PF00413">
    <property type="entry name" value="Peptidase_M10"/>
    <property type="match status" value="1"/>
</dbReference>
<feature type="domain" description="Peptidase M10 metallopeptidase" evidence="6">
    <location>
        <begin position="788"/>
        <end position="838"/>
    </location>
</feature>
<keyword evidence="3" id="KW-0378">Hydrolase</keyword>
<dbReference type="InterPro" id="IPR011990">
    <property type="entry name" value="TPR-like_helical_dom_sf"/>
</dbReference>
<comment type="caution">
    <text evidence="7">The sequence shown here is derived from an EMBL/GenBank/DDBJ whole genome shotgun (WGS) entry which is preliminary data.</text>
</comment>
<dbReference type="InterPro" id="IPR001818">
    <property type="entry name" value="Pept_M10_metallopeptidase"/>
</dbReference>
<keyword evidence="4" id="KW-0862">Zinc</keyword>
<dbReference type="GO" id="GO:0004222">
    <property type="term" value="F:metalloendopeptidase activity"/>
    <property type="evidence" value="ECO:0007669"/>
    <property type="project" value="InterPro"/>
</dbReference>
<dbReference type="GO" id="GO:0008270">
    <property type="term" value="F:zinc ion binding"/>
    <property type="evidence" value="ECO:0007669"/>
    <property type="project" value="InterPro"/>
</dbReference>
<evidence type="ECO:0000256" key="1">
    <source>
        <dbReference type="ARBA" id="ARBA00022670"/>
    </source>
</evidence>
<dbReference type="SUPFAM" id="SSF48452">
    <property type="entry name" value="TPR-like"/>
    <property type="match status" value="1"/>
</dbReference>
<dbReference type="SUPFAM" id="SSF55486">
    <property type="entry name" value="Metalloproteases ('zincins'), catalytic domain"/>
    <property type="match status" value="1"/>
</dbReference>
<dbReference type="GO" id="GO:0006508">
    <property type="term" value="P:proteolysis"/>
    <property type="evidence" value="ECO:0007669"/>
    <property type="project" value="UniProtKB-KW"/>
</dbReference>
<evidence type="ECO:0000256" key="3">
    <source>
        <dbReference type="ARBA" id="ARBA00022801"/>
    </source>
</evidence>
<evidence type="ECO:0000256" key="5">
    <source>
        <dbReference type="SAM" id="MobiDB-lite"/>
    </source>
</evidence>
<gene>
    <name evidence="7" type="ORF">J0M35_20395</name>
</gene>
<dbReference type="Gene3D" id="3.40.390.10">
    <property type="entry name" value="Collagenase (Catalytic Domain)"/>
    <property type="match status" value="1"/>
</dbReference>
<dbReference type="EMBL" id="JAFLCK010000051">
    <property type="protein sequence ID" value="MBN8662740.1"/>
    <property type="molecule type" value="Genomic_DNA"/>
</dbReference>
<dbReference type="Gene3D" id="1.25.40.10">
    <property type="entry name" value="Tetratricopeptide repeat domain"/>
    <property type="match status" value="1"/>
</dbReference>
<dbReference type="AlphaFoldDB" id="A0A8J7TN12"/>
<sequence>MPSPAVASYDHYLYGEREPIAVWNEDRSDWGEGTIKESEMLHVYVDALTMLYLAPNEKSVYNESFYGKSLSKLQSELESYLPDNKALKEDLYLNQLQFVGATKVNILKAYLKLFTLQEELDKSRPLDREVLFLRRLLSLIAVGKVKQAGYFASALDEVGKSNKAFYTLHPLTERLVARLKAGTVASNQPESNLEHKPEHTPEQKPDLETDLVDLKSYDKSILGALAYLDSGDDGAKLVQALTLYEDTYPDRHFYALACLQKLIRLTAEEPEMRSQYLEKAFNSLHFSDKWLRPITDELKGLYLEEQRRELHSLALPECESELNGNFSRFETRQFCQTDLEQEKANPPKVLTEQEKIKLGLILHRLASIAYIDKIDGRAEESGRLYRLCFLLADRYLGDNSSIQTMLLYDLAENAMWSEHFDEASFYFSRCLDLRRQANPEPDSSIVYDTDEVLGRTYIAAWTTADARAHYLRTVESLSGAKVNLNEHNEVDEKSLSLAFALLRAKYKESGETRKRLILNALQGLADACVNGKYYDTALAVDQFMLDLRLNLCDKVEESQIQALYWQMAWGQQNAMHHEAAAHYYSKMIERYPEDPANVQAMWYQSRAMCHDLSGRFAQAESDFRQALKYFRLAYKSEKVATTRDTYLWSIWDIKYNLSTRNLLRTRHYNDHVYSCFFKRERLPLRVFLPDNRRNGFGGKLRSMMLQAVSEWTDFAGSPIKVVYVDKAEEADIFVERVTTYTDIPYGSAGRSSAVYGKKKGEDTRELKKIHIRVFCQSYDGSDKELSNYARIHLYTLFIHEFGHGLGLPHSPNGLDVMYWKACALKPSERDKETIRSIYSADAL</sequence>
<organism evidence="7 8">
    <name type="scientific">Candidatus Obscuribacter phosphatis</name>
    <dbReference type="NCBI Taxonomy" id="1906157"/>
    <lineage>
        <taxon>Bacteria</taxon>
        <taxon>Bacillati</taxon>
        <taxon>Candidatus Melainabacteria</taxon>
        <taxon>Candidatus Obscuribacterales</taxon>
        <taxon>Candidatus Obscuribacteraceae</taxon>
        <taxon>Candidatus Obscuribacter</taxon>
    </lineage>
</organism>
<feature type="region of interest" description="Disordered" evidence="5">
    <location>
        <begin position="186"/>
        <end position="206"/>
    </location>
</feature>
<name>A0A8J7TN12_9BACT</name>
<evidence type="ECO:0000256" key="4">
    <source>
        <dbReference type="ARBA" id="ARBA00022833"/>
    </source>
</evidence>
<accession>A0A8J7TN12</accession>
<evidence type="ECO:0000259" key="6">
    <source>
        <dbReference type="Pfam" id="PF00413"/>
    </source>
</evidence>
<proteinExistence type="predicted"/>
<evidence type="ECO:0000313" key="8">
    <source>
        <dbReference type="Proteomes" id="UP000664277"/>
    </source>
</evidence>
<dbReference type="Proteomes" id="UP000664277">
    <property type="component" value="Unassembled WGS sequence"/>
</dbReference>
<evidence type="ECO:0000313" key="7">
    <source>
        <dbReference type="EMBL" id="MBN8662740.1"/>
    </source>
</evidence>
<feature type="compositionally biased region" description="Basic and acidic residues" evidence="5">
    <location>
        <begin position="192"/>
        <end position="206"/>
    </location>
</feature>
<reference evidence="7" key="1">
    <citation type="submission" date="2021-02" db="EMBL/GenBank/DDBJ databases">
        <title>Genome-Resolved Metagenomics of a Microbial Community Performing Photosynthetic Biological Nutrient Removal.</title>
        <authorList>
            <person name="Mcdaniel E.A."/>
        </authorList>
    </citation>
    <scope>NUCLEOTIDE SEQUENCE</scope>
    <source>
        <strain evidence="7">UWPOB_OBS1</strain>
    </source>
</reference>
<evidence type="ECO:0000256" key="2">
    <source>
        <dbReference type="ARBA" id="ARBA00022723"/>
    </source>
</evidence>
<protein>
    <recommendedName>
        <fullName evidence="6">Peptidase M10 metallopeptidase domain-containing protein</fullName>
    </recommendedName>
</protein>
<dbReference type="GO" id="GO:0031012">
    <property type="term" value="C:extracellular matrix"/>
    <property type="evidence" value="ECO:0007669"/>
    <property type="project" value="InterPro"/>
</dbReference>
<dbReference type="InterPro" id="IPR024079">
    <property type="entry name" value="MetalloPept_cat_dom_sf"/>
</dbReference>
<keyword evidence="1" id="KW-0645">Protease</keyword>